<dbReference type="AlphaFoldDB" id="A0AB40B253"/>
<dbReference type="SUPFAM" id="SSF57850">
    <property type="entry name" value="RING/U-box"/>
    <property type="match status" value="1"/>
</dbReference>
<dbReference type="InterPro" id="IPR013083">
    <property type="entry name" value="Znf_RING/FYVE/PHD"/>
</dbReference>
<feature type="domain" description="RING-type" evidence="7">
    <location>
        <begin position="276"/>
        <end position="311"/>
    </location>
</feature>
<dbReference type="RefSeq" id="XP_039121418.1">
    <property type="nucleotide sequence ID" value="XM_039265484.1"/>
</dbReference>
<evidence type="ECO:0000256" key="5">
    <source>
        <dbReference type="SAM" id="Coils"/>
    </source>
</evidence>
<dbReference type="PANTHER" id="PTHR42647">
    <property type="entry name" value="SBP (S-RIBONUCLEASE BINDING PROTEIN) FAMILY PROTEIN"/>
    <property type="match status" value="1"/>
</dbReference>
<dbReference type="PIRSF" id="PIRSF036836">
    <property type="entry name" value="RNase_bind_SBP1"/>
    <property type="match status" value="1"/>
</dbReference>
<dbReference type="CDD" id="cd16649">
    <property type="entry name" value="mRING-HC-C3HC5_CGRF1-like"/>
    <property type="match status" value="1"/>
</dbReference>
<name>A0AB40B253_DIOCR</name>
<evidence type="ECO:0000256" key="1">
    <source>
        <dbReference type="ARBA" id="ARBA00022723"/>
    </source>
</evidence>
<evidence type="ECO:0000256" key="2">
    <source>
        <dbReference type="ARBA" id="ARBA00022771"/>
    </source>
</evidence>
<dbReference type="Gene3D" id="3.30.40.10">
    <property type="entry name" value="Zinc/RING finger domain, C3HC4 (zinc finger)"/>
    <property type="match status" value="1"/>
</dbReference>
<evidence type="ECO:0000256" key="6">
    <source>
        <dbReference type="SAM" id="MobiDB-lite"/>
    </source>
</evidence>
<keyword evidence="3" id="KW-0862">Zinc</keyword>
<sequence>MAVQAQYPPNALFLHRAETEMKTMDYSQDQSPAAFFATTGGGGNPRKRGREAMAVVGQHGGGTVSLFSLQPQPPPPTVVSLAQLQIQRQQTSAPTIVSTGLRLAFEDQTTFVSSSPSPSPSSSLPPLISSLLSDDLAAQIKQHNDEIDRFLRSQAEQLRTALTQTRHRHYRSLLAATEEAAARRLRDKDAEVERATRRSAELEDRLTRLRSELMAWQSKALSDQATAASLHVQLQQATAAAATAGPVHGETNEPPADDAESAHIDPARTKPSPKACRACHSRPLSVVLMPCRHLCLCSACDAAAISCPVCRSVRTGSVQVLLP</sequence>
<organism evidence="8 9">
    <name type="scientific">Dioscorea cayennensis subsp. rotundata</name>
    <name type="common">White Guinea yam</name>
    <name type="synonym">Dioscorea rotundata</name>
    <dbReference type="NCBI Taxonomy" id="55577"/>
    <lineage>
        <taxon>Eukaryota</taxon>
        <taxon>Viridiplantae</taxon>
        <taxon>Streptophyta</taxon>
        <taxon>Embryophyta</taxon>
        <taxon>Tracheophyta</taxon>
        <taxon>Spermatophyta</taxon>
        <taxon>Magnoliopsida</taxon>
        <taxon>Liliopsida</taxon>
        <taxon>Dioscoreales</taxon>
        <taxon>Dioscoreaceae</taxon>
        <taxon>Dioscorea</taxon>
    </lineage>
</organism>
<keyword evidence="8" id="KW-1185">Reference proteome</keyword>
<dbReference type="GO" id="GO:0004842">
    <property type="term" value="F:ubiquitin-protein transferase activity"/>
    <property type="evidence" value="ECO:0007669"/>
    <property type="project" value="TreeGrafter"/>
</dbReference>
<evidence type="ECO:0000259" key="7">
    <source>
        <dbReference type="PROSITE" id="PS50089"/>
    </source>
</evidence>
<dbReference type="InterPro" id="IPR001841">
    <property type="entry name" value="Znf_RING"/>
</dbReference>
<dbReference type="GeneID" id="120258134"/>
<evidence type="ECO:0000313" key="8">
    <source>
        <dbReference type="Proteomes" id="UP001515500"/>
    </source>
</evidence>
<protein>
    <submittedName>
        <fullName evidence="9">BOI-related E3 ubiquitin-protein ligase 1-like</fullName>
    </submittedName>
</protein>
<dbReference type="Proteomes" id="UP001515500">
    <property type="component" value="Chromosome 4"/>
</dbReference>
<gene>
    <name evidence="9" type="primary">LOC120258134</name>
</gene>
<dbReference type="GO" id="GO:0008270">
    <property type="term" value="F:zinc ion binding"/>
    <property type="evidence" value="ECO:0007669"/>
    <property type="project" value="UniProtKB-KW"/>
</dbReference>
<dbReference type="PROSITE" id="PS50089">
    <property type="entry name" value="ZF_RING_2"/>
    <property type="match status" value="1"/>
</dbReference>
<evidence type="ECO:0000256" key="3">
    <source>
        <dbReference type="ARBA" id="ARBA00022833"/>
    </source>
</evidence>
<accession>A0AB40B253</accession>
<keyword evidence="1" id="KW-0479">Metal-binding</keyword>
<dbReference type="PANTHER" id="PTHR42647:SF5">
    <property type="entry name" value="SBP (S-RIBONUCLEASE BINDING PROTEIN) FAMILY PROTEIN"/>
    <property type="match status" value="1"/>
</dbReference>
<feature type="coiled-coil region" evidence="5">
    <location>
        <begin position="178"/>
        <end position="219"/>
    </location>
</feature>
<keyword evidence="5" id="KW-0175">Coiled coil</keyword>
<reference evidence="9" key="1">
    <citation type="submission" date="2025-08" db="UniProtKB">
        <authorList>
            <consortium name="RefSeq"/>
        </authorList>
    </citation>
    <scope>IDENTIFICATION</scope>
</reference>
<keyword evidence="2 4" id="KW-0863">Zinc-finger</keyword>
<feature type="region of interest" description="Disordered" evidence="6">
    <location>
        <begin position="241"/>
        <end position="275"/>
    </location>
</feature>
<evidence type="ECO:0000256" key="4">
    <source>
        <dbReference type="PROSITE-ProRule" id="PRU00175"/>
    </source>
</evidence>
<evidence type="ECO:0000313" key="9">
    <source>
        <dbReference type="RefSeq" id="XP_039121418.1"/>
    </source>
</evidence>
<proteinExistence type="predicted"/>
<dbReference type="Pfam" id="PF13920">
    <property type="entry name" value="zf-C3HC4_3"/>
    <property type="match status" value="1"/>
</dbReference>